<comment type="function">
    <text evidence="9">Catalyzes the reduction of all-trans-retinal to all-trans-retinol in the presence of NADPH.</text>
</comment>
<evidence type="ECO:0000256" key="6">
    <source>
        <dbReference type="ARBA" id="ARBA00023002"/>
    </source>
</evidence>
<dbReference type="Proteomes" id="UP000183832">
    <property type="component" value="Unassembled WGS sequence"/>
</dbReference>
<accession>A0A1J1HZ20</accession>
<keyword evidence="8" id="KW-0472">Membrane</keyword>
<evidence type="ECO:0000313" key="14">
    <source>
        <dbReference type="Proteomes" id="UP000183832"/>
    </source>
</evidence>
<proteinExistence type="inferred from homology"/>
<dbReference type="Gene3D" id="3.40.50.720">
    <property type="entry name" value="NAD(P)-binding Rossmann-like Domain"/>
    <property type="match status" value="1"/>
</dbReference>
<name>A0A1J1HZ20_9DIPT</name>
<evidence type="ECO:0000256" key="8">
    <source>
        <dbReference type="ARBA" id="ARBA00023136"/>
    </source>
</evidence>
<evidence type="ECO:0000256" key="5">
    <source>
        <dbReference type="ARBA" id="ARBA00022989"/>
    </source>
</evidence>
<evidence type="ECO:0000256" key="10">
    <source>
        <dbReference type="ARBA" id="ARBA00068717"/>
    </source>
</evidence>
<protein>
    <recommendedName>
        <fullName evidence="10">Short-chain dehydrogenase/reductase 3</fullName>
    </recommendedName>
    <alternativeName>
        <fullName evidence="11">Retinal short-chain dehydrogenase/reductase 1</fullName>
    </alternativeName>
</protein>
<dbReference type="STRING" id="568069.A0A1J1HZ20"/>
<sequence>MENFEDFENKSYVPAREVRYTLTDHLVFIKNFLIVVLKVALKLVTEIAEIVIELFKPKKPKNISGQLALITGGANGLGRAIAFRLAQEKCNIVIVDVNIKEAHATASEIAEKFKVKTRAYKVDVSDYDAIQQLKNDVENDFGSVDILVNNAGILSKISLREGRAADVQKVINVNLTSHFWTVRTFIEKMIENRRGHIVAISSLGGKIAFPLACAYCATKFGVRGFMEALYDELCVDNYETFIKTTCVFPAFVNTRKELSDVLDQTKELGPRMSPRYAANKIVEGMLLDKRDITLPSGAKLLQIVGFFPDKTMKYTKTNITPVSHLQRAERKPENFNKTD</sequence>
<keyword evidence="5" id="KW-1133">Transmembrane helix</keyword>
<keyword evidence="4" id="KW-0521">NADP</keyword>
<dbReference type="InterPro" id="IPR002347">
    <property type="entry name" value="SDR_fam"/>
</dbReference>
<dbReference type="Pfam" id="PF00106">
    <property type="entry name" value="adh_short"/>
    <property type="match status" value="1"/>
</dbReference>
<evidence type="ECO:0000256" key="2">
    <source>
        <dbReference type="ARBA" id="ARBA00006484"/>
    </source>
</evidence>
<dbReference type="PRINTS" id="PR00080">
    <property type="entry name" value="SDRFAMILY"/>
</dbReference>
<evidence type="ECO:0000256" key="3">
    <source>
        <dbReference type="ARBA" id="ARBA00022692"/>
    </source>
</evidence>
<keyword evidence="6" id="KW-0560">Oxidoreductase</keyword>
<dbReference type="GO" id="GO:0005811">
    <property type="term" value="C:lipid droplet"/>
    <property type="evidence" value="ECO:0007669"/>
    <property type="project" value="TreeGrafter"/>
</dbReference>
<evidence type="ECO:0000313" key="13">
    <source>
        <dbReference type="EMBL" id="CRK91790.1"/>
    </source>
</evidence>
<dbReference type="SUPFAM" id="SSF51735">
    <property type="entry name" value="NAD(P)-binding Rossmann-fold domains"/>
    <property type="match status" value="1"/>
</dbReference>
<keyword evidence="14" id="KW-1185">Reference proteome</keyword>
<evidence type="ECO:0000256" key="11">
    <source>
        <dbReference type="ARBA" id="ARBA00082544"/>
    </source>
</evidence>
<evidence type="ECO:0000256" key="7">
    <source>
        <dbReference type="ARBA" id="ARBA00023098"/>
    </source>
</evidence>
<dbReference type="PRINTS" id="PR00081">
    <property type="entry name" value="GDHRDH"/>
</dbReference>
<dbReference type="FunFam" id="3.40.50.720:FF:000131">
    <property type="entry name" value="Short-chain dehydrogenase/reductase 3"/>
    <property type="match status" value="1"/>
</dbReference>
<dbReference type="GO" id="GO:0016020">
    <property type="term" value="C:membrane"/>
    <property type="evidence" value="ECO:0007669"/>
    <property type="project" value="UniProtKB-SubCell"/>
</dbReference>
<dbReference type="PANTHER" id="PTHR24322">
    <property type="entry name" value="PKSB"/>
    <property type="match status" value="1"/>
</dbReference>
<comment type="subcellular location">
    <subcellularLocation>
        <location evidence="1">Membrane</location>
        <topology evidence="1">Multi-pass membrane protein</topology>
    </subcellularLocation>
</comment>
<evidence type="ECO:0000256" key="1">
    <source>
        <dbReference type="ARBA" id="ARBA00004141"/>
    </source>
</evidence>
<dbReference type="EMBL" id="CVRI01000021">
    <property type="protein sequence ID" value="CRK91790.1"/>
    <property type="molecule type" value="Genomic_DNA"/>
</dbReference>
<evidence type="ECO:0000256" key="9">
    <source>
        <dbReference type="ARBA" id="ARBA00059620"/>
    </source>
</evidence>
<dbReference type="GO" id="GO:0052650">
    <property type="term" value="F:all-trans-retinol dehydrogenase (NADP+) activity"/>
    <property type="evidence" value="ECO:0007669"/>
    <property type="project" value="UniProtKB-ARBA"/>
</dbReference>
<evidence type="ECO:0000256" key="12">
    <source>
        <dbReference type="RuleBase" id="RU000363"/>
    </source>
</evidence>
<reference evidence="13 14" key="1">
    <citation type="submission" date="2015-04" db="EMBL/GenBank/DDBJ databases">
        <authorList>
            <person name="Syromyatnikov M.Y."/>
            <person name="Popov V.N."/>
        </authorList>
    </citation>
    <scope>NUCLEOTIDE SEQUENCE [LARGE SCALE GENOMIC DNA]</scope>
</reference>
<dbReference type="AlphaFoldDB" id="A0A1J1HZ20"/>
<dbReference type="OrthoDB" id="6251714at2759"/>
<gene>
    <name evidence="13" type="ORF">CLUMA_CG005421</name>
</gene>
<dbReference type="PANTHER" id="PTHR24322:SF748">
    <property type="entry name" value="FI23927P1-RELATED"/>
    <property type="match status" value="1"/>
</dbReference>
<comment type="similarity">
    <text evidence="2 12">Belongs to the short-chain dehydrogenases/reductases (SDR) family.</text>
</comment>
<evidence type="ECO:0000256" key="4">
    <source>
        <dbReference type="ARBA" id="ARBA00022857"/>
    </source>
</evidence>
<organism evidence="13 14">
    <name type="scientific">Clunio marinus</name>
    <dbReference type="NCBI Taxonomy" id="568069"/>
    <lineage>
        <taxon>Eukaryota</taxon>
        <taxon>Metazoa</taxon>
        <taxon>Ecdysozoa</taxon>
        <taxon>Arthropoda</taxon>
        <taxon>Hexapoda</taxon>
        <taxon>Insecta</taxon>
        <taxon>Pterygota</taxon>
        <taxon>Neoptera</taxon>
        <taxon>Endopterygota</taxon>
        <taxon>Diptera</taxon>
        <taxon>Nematocera</taxon>
        <taxon>Chironomoidea</taxon>
        <taxon>Chironomidae</taxon>
        <taxon>Clunio</taxon>
    </lineage>
</organism>
<dbReference type="InterPro" id="IPR036291">
    <property type="entry name" value="NAD(P)-bd_dom_sf"/>
</dbReference>
<keyword evidence="7" id="KW-0443">Lipid metabolism</keyword>
<keyword evidence="3" id="KW-0812">Transmembrane</keyword>